<dbReference type="Proteomes" id="UP000007754">
    <property type="component" value="Chromosome 6"/>
</dbReference>
<proteinExistence type="predicted"/>
<name>A0A674GNC8_TAEGU</name>
<evidence type="ECO:0000313" key="1">
    <source>
        <dbReference type="Ensembl" id="ENSTGUP00000024393.1"/>
    </source>
</evidence>
<reference evidence="1 2" key="1">
    <citation type="journal article" date="2010" name="Nature">
        <title>The genome of a songbird.</title>
        <authorList>
            <person name="Warren W.C."/>
            <person name="Clayton D.F."/>
            <person name="Ellegren H."/>
            <person name="Arnold A.P."/>
            <person name="Hillier L.W."/>
            <person name="Kunstner A."/>
            <person name="Searle S."/>
            <person name="White S."/>
            <person name="Vilella A.J."/>
            <person name="Fairley S."/>
            <person name="Heger A."/>
            <person name="Kong L."/>
            <person name="Ponting C.P."/>
            <person name="Jarvis E.D."/>
            <person name="Mello C.V."/>
            <person name="Minx P."/>
            <person name="Lovell P."/>
            <person name="Velho T.A."/>
            <person name="Ferris M."/>
            <person name="Balakrishnan C.N."/>
            <person name="Sinha S."/>
            <person name="Blatti C."/>
            <person name="London S.E."/>
            <person name="Li Y."/>
            <person name="Lin Y.C."/>
            <person name="George J."/>
            <person name="Sweedler J."/>
            <person name="Southey B."/>
            <person name="Gunaratne P."/>
            <person name="Watson M."/>
            <person name="Nam K."/>
            <person name="Backstrom N."/>
            <person name="Smeds L."/>
            <person name="Nabholz B."/>
            <person name="Itoh Y."/>
            <person name="Whitney O."/>
            <person name="Pfenning A.R."/>
            <person name="Howard J."/>
            <person name="Volker M."/>
            <person name="Skinner B.M."/>
            <person name="Griffin D.K."/>
            <person name="Ye L."/>
            <person name="McLaren W.M."/>
            <person name="Flicek P."/>
            <person name="Quesada V."/>
            <person name="Velasco G."/>
            <person name="Lopez-Otin C."/>
            <person name="Puente X.S."/>
            <person name="Olender T."/>
            <person name="Lancet D."/>
            <person name="Smit A.F."/>
            <person name="Hubley R."/>
            <person name="Konkel M.K."/>
            <person name="Walker J.A."/>
            <person name="Batzer M.A."/>
            <person name="Gu W."/>
            <person name="Pollock D.D."/>
            <person name="Chen L."/>
            <person name="Cheng Z."/>
            <person name="Eichler E.E."/>
            <person name="Stapley J."/>
            <person name="Slate J."/>
            <person name="Ekblom R."/>
            <person name="Birkhead T."/>
            <person name="Burke T."/>
            <person name="Burt D."/>
            <person name="Scharff C."/>
            <person name="Adam I."/>
            <person name="Richard H."/>
            <person name="Sultan M."/>
            <person name="Soldatov A."/>
            <person name="Lehrach H."/>
            <person name="Edwards S.V."/>
            <person name="Yang S.P."/>
            <person name="Li X."/>
            <person name="Graves T."/>
            <person name="Fulton L."/>
            <person name="Nelson J."/>
            <person name="Chinwalla A."/>
            <person name="Hou S."/>
            <person name="Mardis E.R."/>
            <person name="Wilson R.K."/>
        </authorList>
    </citation>
    <scope>NUCLEOTIDE SEQUENCE [LARGE SCALE GENOMIC DNA]</scope>
</reference>
<reference evidence="1" key="3">
    <citation type="submission" date="2025-09" db="UniProtKB">
        <authorList>
            <consortium name="Ensembl"/>
        </authorList>
    </citation>
    <scope>IDENTIFICATION</scope>
</reference>
<protein>
    <submittedName>
        <fullName evidence="1">Uncharacterized protein</fullName>
    </submittedName>
</protein>
<dbReference type="InParanoid" id="A0A674GNC8"/>
<evidence type="ECO:0000313" key="2">
    <source>
        <dbReference type="Proteomes" id="UP000007754"/>
    </source>
</evidence>
<dbReference type="Ensembl" id="ENSTGUT00000019886.1">
    <property type="protein sequence ID" value="ENSTGUP00000024393.1"/>
    <property type="gene ID" value="ENSTGUG00000020703.1"/>
</dbReference>
<keyword evidence="2" id="KW-1185">Reference proteome</keyword>
<sequence length="33" mass="3754">NSYNKVGKRVLFCFNVAKTSVSRCCYSCLCWSS</sequence>
<organism evidence="1 2">
    <name type="scientific">Taeniopygia guttata</name>
    <name type="common">Zebra finch</name>
    <name type="synonym">Poephila guttata</name>
    <dbReference type="NCBI Taxonomy" id="59729"/>
    <lineage>
        <taxon>Eukaryota</taxon>
        <taxon>Metazoa</taxon>
        <taxon>Chordata</taxon>
        <taxon>Craniata</taxon>
        <taxon>Vertebrata</taxon>
        <taxon>Euteleostomi</taxon>
        <taxon>Archelosauria</taxon>
        <taxon>Archosauria</taxon>
        <taxon>Dinosauria</taxon>
        <taxon>Saurischia</taxon>
        <taxon>Theropoda</taxon>
        <taxon>Coelurosauria</taxon>
        <taxon>Aves</taxon>
        <taxon>Neognathae</taxon>
        <taxon>Neoaves</taxon>
        <taxon>Telluraves</taxon>
        <taxon>Australaves</taxon>
        <taxon>Passeriformes</taxon>
        <taxon>Passeroidea</taxon>
        <taxon>Estrildidae</taxon>
        <taxon>Estrildinae</taxon>
        <taxon>Taeniopygia</taxon>
    </lineage>
</organism>
<accession>A0A674GNC8</accession>
<dbReference type="AlphaFoldDB" id="A0A674GNC8"/>
<reference evidence="1" key="2">
    <citation type="submission" date="2025-08" db="UniProtKB">
        <authorList>
            <consortium name="Ensembl"/>
        </authorList>
    </citation>
    <scope>IDENTIFICATION</scope>
</reference>